<name>A0A3N4I8S0_ASCIM</name>
<dbReference type="EMBL" id="ML119671">
    <property type="protein sequence ID" value="RPA82469.1"/>
    <property type="molecule type" value="Genomic_DNA"/>
</dbReference>
<dbReference type="Proteomes" id="UP000275078">
    <property type="component" value="Unassembled WGS sequence"/>
</dbReference>
<protein>
    <submittedName>
        <fullName evidence="1">Uncharacterized protein</fullName>
    </submittedName>
</protein>
<reference evidence="1 2" key="1">
    <citation type="journal article" date="2018" name="Nat. Ecol. Evol.">
        <title>Pezizomycetes genomes reveal the molecular basis of ectomycorrhizal truffle lifestyle.</title>
        <authorList>
            <person name="Murat C."/>
            <person name="Payen T."/>
            <person name="Noel B."/>
            <person name="Kuo A."/>
            <person name="Morin E."/>
            <person name="Chen J."/>
            <person name="Kohler A."/>
            <person name="Krizsan K."/>
            <person name="Balestrini R."/>
            <person name="Da Silva C."/>
            <person name="Montanini B."/>
            <person name="Hainaut M."/>
            <person name="Levati E."/>
            <person name="Barry K.W."/>
            <person name="Belfiori B."/>
            <person name="Cichocki N."/>
            <person name="Clum A."/>
            <person name="Dockter R.B."/>
            <person name="Fauchery L."/>
            <person name="Guy J."/>
            <person name="Iotti M."/>
            <person name="Le Tacon F."/>
            <person name="Lindquist E.A."/>
            <person name="Lipzen A."/>
            <person name="Malagnac F."/>
            <person name="Mello A."/>
            <person name="Molinier V."/>
            <person name="Miyauchi S."/>
            <person name="Poulain J."/>
            <person name="Riccioni C."/>
            <person name="Rubini A."/>
            <person name="Sitrit Y."/>
            <person name="Splivallo R."/>
            <person name="Traeger S."/>
            <person name="Wang M."/>
            <person name="Zifcakova L."/>
            <person name="Wipf D."/>
            <person name="Zambonelli A."/>
            <person name="Paolocci F."/>
            <person name="Nowrousian M."/>
            <person name="Ottonello S."/>
            <person name="Baldrian P."/>
            <person name="Spatafora J.W."/>
            <person name="Henrissat B."/>
            <person name="Nagy L.G."/>
            <person name="Aury J.M."/>
            <person name="Wincker P."/>
            <person name="Grigoriev I.V."/>
            <person name="Bonfante P."/>
            <person name="Martin F.M."/>
        </authorList>
    </citation>
    <scope>NUCLEOTIDE SEQUENCE [LARGE SCALE GENOMIC DNA]</scope>
    <source>
        <strain evidence="1 2">RN42</strain>
    </source>
</reference>
<evidence type="ECO:0000313" key="1">
    <source>
        <dbReference type="EMBL" id="RPA82469.1"/>
    </source>
</evidence>
<dbReference type="AlphaFoldDB" id="A0A3N4I8S0"/>
<proteinExistence type="predicted"/>
<accession>A0A3N4I8S0</accession>
<gene>
    <name evidence="1" type="ORF">BJ508DRAFT_88970</name>
</gene>
<sequence length="208" mass="23189">MSSALSAVRALRVRIRVICNNETRSPDNPAIPLQLLVPLLKPQPSLASLNIHPQSLEIASPIANLHPSLTLRLGHQLHLLTNLLHLHLRLQPPNPTLLRPLPSILQDALNISIRTVNIKLLHISNPSILERNVKPEQLLLRLGHRLVRHAQQPFERRVVVEEVFGLAVVIGAGVFGFDAEFVEREIVFTAGLLVKCTVRSCAGWRRTC</sequence>
<keyword evidence="2" id="KW-1185">Reference proteome</keyword>
<evidence type="ECO:0000313" key="2">
    <source>
        <dbReference type="Proteomes" id="UP000275078"/>
    </source>
</evidence>
<organism evidence="1 2">
    <name type="scientific">Ascobolus immersus RN42</name>
    <dbReference type="NCBI Taxonomy" id="1160509"/>
    <lineage>
        <taxon>Eukaryota</taxon>
        <taxon>Fungi</taxon>
        <taxon>Dikarya</taxon>
        <taxon>Ascomycota</taxon>
        <taxon>Pezizomycotina</taxon>
        <taxon>Pezizomycetes</taxon>
        <taxon>Pezizales</taxon>
        <taxon>Ascobolaceae</taxon>
        <taxon>Ascobolus</taxon>
    </lineage>
</organism>